<sequence>MTHSVLITGGCRSGKSRHALELAARHTGPKVFLATAQALDDEMSERIEKHKEERGPGWITHEEPLDPGSILRDGTCAPGSLVILDCITLWLSNLLMASITRENILRRVDELLDVCQRFDGTVILITNEVGAGIVPGSALGREFRDLAGEINQRVAARLDEVIHTVSGIATVLKSNRKENSPLENGKGFNNPFSVEDKAGLYRAIFERRDVRHFQSKPIPPHALKRILRAAHHAGSVGFSQPWNFLVIDDPATKEKMFQNFIHANGDAEKNYSGAKRELYSSLKLEGIREAPVNVLVTCDRERAGPHVLGRNTVLETDLFSTCCAVQNLWLAARAEGVGVGWVSILSMDQLKVDLALPEFVEPVAYLCMGYPAAGYAKPMLEEEGWAKRIPLEEVVFFNHWGQTVEKRF</sequence>
<dbReference type="PANTHER" id="PTHR34848:SF1">
    <property type="entry name" value="BIFUNCTIONAL ADENOSYLCOBALAMIN BIOSYNTHESIS PROTEIN COBU"/>
    <property type="match status" value="1"/>
</dbReference>
<dbReference type="GO" id="GO:0043752">
    <property type="term" value="F:adenosylcobinamide kinase activity"/>
    <property type="evidence" value="ECO:0007669"/>
    <property type="project" value="UniProtKB-EC"/>
</dbReference>
<dbReference type="CDD" id="cd00544">
    <property type="entry name" value="CobU"/>
    <property type="match status" value="1"/>
</dbReference>
<keyword evidence="11 19" id="KW-0808">Transferase</keyword>
<comment type="catalytic activity">
    <reaction evidence="3">
        <text>adenosylcob(III)inamide + GTP = adenosylcob(III)inamide phosphate + GDP + H(+)</text>
        <dbReference type="Rhea" id="RHEA:15765"/>
        <dbReference type="ChEBI" id="CHEBI:2480"/>
        <dbReference type="ChEBI" id="CHEBI:15378"/>
        <dbReference type="ChEBI" id="CHEBI:37565"/>
        <dbReference type="ChEBI" id="CHEBI:58189"/>
        <dbReference type="ChEBI" id="CHEBI:58502"/>
        <dbReference type="EC" id="2.7.1.156"/>
    </reaction>
</comment>
<reference evidence="19 20" key="1">
    <citation type="journal article" date="2013" name="Front. Microbiol.">
        <title>The genome of Nitrospina gracilis illuminates the metabolism and evolution of the major marine nitrite oxidizer.</title>
        <authorList>
            <person name="Luecker S."/>
            <person name="Nowka B."/>
            <person name="Rattei T."/>
            <person name="Spieck E."/>
            <person name="and Daims H."/>
        </authorList>
    </citation>
    <scope>NUCLEOTIDE SEQUENCE [LARGE SCALE GENOMIC DNA]</scope>
    <source>
        <strain evidence="19 20">3/211</strain>
    </source>
</reference>
<evidence type="ECO:0000256" key="14">
    <source>
        <dbReference type="ARBA" id="ARBA00022840"/>
    </source>
</evidence>
<dbReference type="HOGENOM" id="CLU_674104_0_0_0"/>
<comment type="catalytic activity">
    <reaction evidence="1">
        <text>adenosylcob(III)inamide + ATP = adenosylcob(III)inamide phosphate + ADP + H(+)</text>
        <dbReference type="Rhea" id="RHEA:15769"/>
        <dbReference type="ChEBI" id="CHEBI:2480"/>
        <dbReference type="ChEBI" id="CHEBI:15378"/>
        <dbReference type="ChEBI" id="CHEBI:30616"/>
        <dbReference type="ChEBI" id="CHEBI:58502"/>
        <dbReference type="ChEBI" id="CHEBI:456216"/>
        <dbReference type="EC" id="2.7.1.156"/>
    </reaction>
</comment>
<evidence type="ECO:0000256" key="11">
    <source>
        <dbReference type="ARBA" id="ARBA00022679"/>
    </source>
</evidence>
<evidence type="ECO:0000313" key="19">
    <source>
        <dbReference type="EMBL" id="CCQ90420.1"/>
    </source>
</evidence>
<comment type="pathway">
    <text evidence="5">Cofactor biosynthesis; adenosylcobalamin biosynthesis; adenosylcobalamin from cob(II)yrinate a,c-diamide: step 6/7.</text>
</comment>
<dbReference type="GO" id="GO:0005524">
    <property type="term" value="F:ATP binding"/>
    <property type="evidence" value="ECO:0007669"/>
    <property type="project" value="UniProtKB-KW"/>
</dbReference>
<comment type="pathway">
    <text evidence="6">Cofactor biosynthesis; adenosylcobalamin biosynthesis; adenosylcobalamin from cob(II)yrinate a,c-diamide: step 5/7.</text>
</comment>
<dbReference type="Proteomes" id="UP000011704">
    <property type="component" value="Unassembled WGS sequence"/>
</dbReference>
<comment type="function">
    <text evidence="4">Catalyzes ATP-dependent phosphorylation of adenosylcobinamide and addition of GMP to adenosylcobinamide phosphate.</text>
</comment>
<proteinExistence type="inferred from homology"/>
<evidence type="ECO:0000256" key="16">
    <source>
        <dbReference type="ARBA" id="ARBA00029570"/>
    </source>
</evidence>
<dbReference type="InterPro" id="IPR027417">
    <property type="entry name" value="P-loop_NTPase"/>
</dbReference>
<accession>M1ZAV6</accession>
<dbReference type="Pfam" id="PF02283">
    <property type="entry name" value="CobU"/>
    <property type="match status" value="1"/>
</dbReference>
<dbReference type="Gene3D" id="3.40.50.300">
    <property type="entry name" value="P-loop containing nucleotide triphosphate hydrolases"/>
    <property type="match status" value="1"/>
</dbReference>
<dbReference type="InterPro" id="IPR000415">
    <property type="entry name" value="Nitroreductase-like"/>
</dbReference>
<dbReference type="NCBIfam" id="NF004469">
    <property type="entry name" value="PRK05800.1"/>
    <property type="match status" value="1"/>
</dbReference>
<dbReference type="InterPro" id="IPR029479">
    <property type="entry name" value="Nitroreductase"/>
</dbReference>
<evidence type="ECO:0000256" key="12">
    <source>
        <dbReference type="ARBA" id="ARBA00022741"/>
    </source>
</evidence>
<name>M1ZAV6_NITG3</name>
<evidence type="ECO:0000259" key="18">
    <source>
        <dbReference type="Pfam" id="PF00881"/>
    </source>
</evidence>
<dbReference type="AlphaFoldDB" id="M1ZAV6"/>
<evidence type="ECO:0000256" key="17">
    <source>
        <dbReference type="ARBA" id="ARBA00030571"/>
    </source>
</evidence>
<keyword evidence="20" id="KW-1185">Reference proteome</keyword>
<protein>
    <recommendedName>
        <fullName evidence="16">Adenosylcobinamide kinase</fullName>
        <ecNumber evidence="8">2.7.1.156</ecNumber>
        <ecNumber evidence="9">2.7.7.62</ecNumber>
    </recommendedName>
    <alternativeName>
        <fullName evidence="17">Adenosylcobinamide-phosphate guanylyltransferase</fullName>
    </alternativeName>
</protein>
<dbReference type="Pfam" id="PF00881">
    <property type="entry name" value="Nitroreductase"/>
    <property type="match status" value="1"/>
</dbReference>
<dbReference type="EC" id="2.7.1.156" evidence="8"/>
<evidence type="ECO:0000256" key="2">
    <source>
        <dbReference type="ARBA" id="ARBA00000711"/>
    </source>
</evidence>
<evidence type="ECO:0000256" key="5">
    <source>
        <dbReference type="ARBA" id="ARBA00004692"/>
    </source>
</evidence>
<dbReference type="PANTHER" id="PTHR34848">
    <property type="match status" value="1"/>
</dbReference>
<keyword evidence="14" id="KW-0067">ATP-binding</keyword>
<dbReference type="SUPFAM" id="SSF55469">
    <property type="entry name" value="FMN-dependent nitroreductase-like"/>
    <property type="match status" value="1"/>
</dbReference>
<evidence type="ECO:0000256" key="3">
    <source>
        <dbReference type="ARBA" id="ARBA00001522"/>
    </source>
</evidence>
<dbReference type="SUPFAM" id="SSF52540">
    <property type="entry name" value="P-loop containing nucleoside triphosphate hydrolases"/>
    <property type="match status" value="1"/>
</dbReference>
<dbReference type="RefSeq" id="WP_005007878.1">
    <property type="nucleotide sequence ID" value="NZ_HG422173.1"/>
</dbReference>
<keyword evidence="10" id="KW-0169">Cobalamin biosynthesis</keyword>
<evidence type="ECO:0000256" key="15">
    <source>
        <dbReference type="ARBA" id="ARBA00023134"/>
    </source>
</evidence>
<keyword evidence="19" id="KW-0548">Nucleotidyltransferase</keyword>
<evidence type="ECO:0000256" key="4">
    <source>
        <dbReference type="ARBA" id="ARBA00003889"/>
    </source>
</evidence>
<evidence type="ECO:0000256" key="1">
    <source>
        <dbReference type="ARBA" id="ARBA00000312"/>
    </source>
</evidence>
<dbReference type="GO" id="GO:0008820">
    <property type="term" value="F:cobinamide phosphate guanylyltransferase activity"/>
    <property type="evidence" value="ECO:0007669"/>
    <property type="project" value="UniProtKB-EC"/>
</dbReference>
<keyword evidence="12" id="KW-0547">Nucleotide-binding</keyword>
<evidence type="ECO:0000256" key="8">
    <source>
        <dbReference type="ARBA" id="ARBA00012016"/>
    </source>
</evidence>
<dbReference type="GO" id="GO:0005525">
    <property type="term" value="F:GTP binding"/>
    <property type="evidence" value="ECO:0007669"/>
    <property type="project" value="UniProtKB-KW"/>
</dbReference>
<comment type="caution">
    <text evidence="19">The sequence shown here is derived from an EMBL/GenBank/DDBJ whole genome shotgun (WGS) entry which is preliminary data.</text>
</comment>
<dbReference type="EMBL" id="CAQJ01000032">
    <property type="protein sequence ID" value="CCQ90420.1"/>
    <property type="molecule type" value="Genomic_DNA"/>
</dbReference>
<dbReference type="STRING" id="1266370.NITGR_290018"/>
<keyword evidence="19" id="KW-0560">Oxidoreductase</keyword>
<keyword evidence="15" id="KW-0342">GTP-binding</keyword>
<evidence type="ECO:0000256" key="7">
    <source>
        <dbReference type="ARBA" id="ARBA00007490"/>
    </source>
</evidence>
<dbReference type="InterPro" id="IPR012825">
    <property type="entry name" value="BluB"/>
</dbReference>
<comment type="similarity">
    <text evidence="7">Belongs to the CobU/CobP family.</text>
</comment>
<feature type="domain" description="Nitroreductase" evidence="18">
    <location>
        <begin position="205"/>
        <end position="370"/>
    </location>
</feature>
<evidence type="ECO:0000256" key="13">
    <source>
        <dbReference type="ARBA" id="ARBA00022777"/>
    </source>
</evidence>
<dbReference type="UniPathway" id="UPA00148">
    <property type="reaction ID" value="UER00236"/>
</dbReference>
<dbReference type="CDD" id="cd02145">
    <property type="entry name" value="BluB"/>
    <property type="match status" value="1"/>
</dbReference>
<evidence type="ECO:0000256" key="9">
    <source>
        <dbReference type="ARBA" id="ARBA00012523"/>
    </source>
</evidence>
<dbReference type="GO" id="GO:0016491">
    <property type="term" value="F:oxidoreductase activity"/>
    <property type="evidence" value="ECO:0007669"/>
    <property type="project" value="UniProtKB-KW"/>
</dbReference>
<dbReference type="NCBIfam" id="TIGR02476">
    <property type="entry name" value="BluB"/>
    <property type="match status" value="1"/>
</dbReference>
<evidence type="ECO:0000313" key="20">
    <source>
        <dbReference type="Proteomes" id="UP000011704"/>
    </source>
</evidence>
<keyword evidence="13" id="KW-0418">Kinase</keyword>
<evidence type="ECO:0000256" key="10">
    <source>
        <dbReference type="ARBA" id="ARBA00022573"/>
    </source>
</evidence>
<dbReference type="InParanoid" id="M1ZAV6"/>
<dbReference type="Gene3D" id="3.40.109.10">
    <property type="entry name" value="NADH Oxidase"/>
    <property type="match status" value="1"/>
</dbReference>
<dbReference type="GO" id="GO:0009236">
    <property type="term" value="P:cobalamin biosynthetic process"/>
    <property type="evidence" value="ECO:0007669"/>
    <property type="project" value="UniProtKB-UniPathway"/>
</dbReference>
<dbReference type="EC" id="2.7.7.62" evidence="9"/>
<organism evidence="19 20">
    <name type="scientific">Nitrospina gracilis (strain 3/211)</name>
    <dbReference type="NCBI Taxonomy" id="1266370"/>
    <lineage>
        <taxon>Bacteria</taxon>
        <taxon>Pseudomonadati</taxon>
        <taxon>Nitrospinota/Tectimicrobiota group</taxon>
        <taxon>Nitrospinota</taxon>
        <taxon>Nitrospinia</taxon>
        <taxon>Nitrospinales</taxon>
        <taxon>Nitrospinaceae</taxon>
        <taxon>Nitrospina</taxon>
    </lineage>
</organism>
<comment type="catalytic activity">
    <reaction evidence="2">
        <text>adenosylcob(III)inamide phosphate + GTP + H(+) = adenosylcob(III)inamide-GDP + diphosphate</text>
        <dbReference type="Rhea" id="RHEA:22712"/>
        <dbReference type="ChEBI" id="CHEBI:15378"/>
        <dbReference type="ChEBI" id="CHEBI:33019"/>
        <dbReference type="ChEBI" id="CHEBI:37565"/>
        <dbReference type="ChEBI" id="CHEBI:58502"/>
        <dbReference type="ChEBI" id="CHEBI:60487"/>
        <dbReference type="EC" id="2.7.7.62"/>
    </reaction>
</comment>
<evidence type="ECO:0000256" key="6">
    <source>
        <dbReference type="ARBA" id="ARBA00005159"/>
    </source>
</evidence>
<gene>
    <name evidence="19" type="primary">bluB</name>
    <name evidence="19" type="synonym">cobU</name>
    <name evidence="19" type="ORF">NITGR_290018</name>
</gene>
<dbReference type="InterPro" id="IPR003203">
    <property type="entry name" value="CobU/CobP"/>
</dbReference>